<evidence type="ECO:0000256" key="1">
    <source>
        <dbReference type="SAM" id="MobiDB-lite"/>
    </source>
</evidence>
<feature type="compositionally biased region" description="Basic and acidic residues" evidence="1">
    <location>
        <begin position="74"/>
        <end position="83"/>
    </location>
</feature>
<feature type="compositionally biased region" description="Basic and acidic residues" evidence="1">
    <location>
        <begin position="301"/>
        <end position="335"/>
    </location>
</feature>
<reference evidence="2 3" key="1">
    <citation type="journal article" date="2015" name="Fungal Genet. Biol.">
        <title>Evolution of novel wood decay mechanisms in Agaricales revealed by the genome sequences of Fistulina hepatica and Cylindrobasidium torrendii.</title>
        <authorList>
            <person name="Floudas D."/>
            <person name="Held B.W."/>
            <person name="Riley R."/>
            <person name="Nagy L.G."/>
            <person name="Koehler G."/>
            <person name="Ransdell A.S."/>
            <person name="Younus H."/>
            <person name="Chow J."/>
            <person name="Chiniquy J."/>
            <person name="Lipzen A."/>
            <person name="Tritt A."/>
            <person name="Sun H."/>
            <person name="Haridas S."/>
            <person name="LaButti K."/>
            <person name="Ohm R.A."/>
            <person name="Kues U."/>
            <person name="Blanchette R.A."/>
            <person name="Grigoriev I.V."/>
            <person name="Minto R.E."/>
            <person name="Hibbett D.S."/>
        </authorList>
    </citation>
    <scope>NUCLEOTIDE SEQUENCE [LARGE SCALE GENOMIC DNA]</scope>
    <source>
        <strain evidence="2 3">FP15055 ss-10</strain>
    </source>
</reference>
<feature type="compositionally biased region" description="Basic and acidic residues" evidence="1">
    <location>
        <begin position="235"/>
        <end position="246"/>
    </location>
</feature>
<evidence type="ECO:0000313" key="2">
    <source>
        <dbReference type="EMBL" id="KIY69119.1"/>
    </source>
</evidence>
<dbReference type="GO" id="GO:0003729">
    <property type="term" value="F:mRNA binding"/>
    <property type="evidence" value="ECO:0007669"/>
    <property type="project" value="InterPro"/>
</dbReference>
<dbReference type="InterPro" id="IPR019416">
    <property type="entry name" value="NCBP3"/>
</dbReference>
<organism evidence="2 3">
    <name type="scientific">Cylindrobasidium torrendii FP15055 ss-10</name>
    <dbReference type="NCBI Taxonomy" id="1314674"/>
    <lineage>
        <taxon>Eukaryota</taxon>
        <taxon>Fungi</taxon>
        <taxon>Dikarya</taxon>
        <taxon>Basidiomycota</taxon>
        <taxon>Agaricomycotina</taxon>
        <taxon>Agaricomycetes</taxon>
        <taxon>Agaricomycetidae</taxon>
        <taxon>Agaricales</taxon>
        <taxon>Marasmiineae</taxon>
        <taxon>Physalacriaceae</taxon>
        <taxon>Cylindrobasidium</taxon>
    </lineage>
</organism>
<dbReference type="GO" id="GO:0000340">
    <property type="term" value="F:RNA 7-methylguanosine cap binding"/>
    <property type="evidence" value="ECO:0007669"/>
    <property type="project" value="InterPro"/>
</dbReference>
<feature type="region of interest" description="Disordered" evidence="1">
    <location>
        <begin position="56"/>
        <end position="91"/>
    </location>
</feature>
<feature type="region of interest" description="Disordered" evidence="1">
    <location>
        <begin position="231"/>
        <end position="349"/>
    </location>
</feature>
<sequence length="359" mass="40652">MDTDTTLAMETDSEPAGGLDYSLDTPYSAQVGPDLKDRIGQTKMYLLEDEAIWGKGKSNNKRKREDDDDDEGDNAEREKEPSVRARSPSPTSIRRNALLLSGPPIRSLSTSLLFGYATAYNVRPLGIEWVNDETALYVFEKEADAREAWAALTAADEPVPFDVEEDTLEDVWASAQPLPLELVPPKERIARTLALVPDEEPENRGMKIRWARGGDVKKRGAGWESEFYRKRKRVGERPRRDDEQCGRRGATQEDLDRELDAFRSGKDEPNALETRLTDSPREGARSRDREYTRDRKRTRTSRVDEFGRESREDGSRQRHGDSGRRSGRRGGDGGRKERRPHKSAADLDNELEAFLKAGE</sequence>
<proteinExistence type="predicted"/>
<evidence type="ECO:0000313" key="3">
    <source>
        <dbReference type="Proteomes" id="UP000054007"/>
    </source>
</evidence>
<dbReference type="AlphaFoldDB" id="A0A0D7BG90"/>
<gene>
    <name evidence="2" type="ORF">CYLTODRAFT_442911</name>
</gene>
<dbReference type="OrthoDB" id="422106at2759"/>
<feature type="compositionally biased region" description="Basic and acidic residues" evidence="1">
    <location>
        <begin position="258"/>
        <end position="293"/>
    </location>
</feature>
<dbReference type="Proteomes" id="UP000054007">
    <property type="component" value="Unassembled WGS sequence"/>
</dbReference>
<dbReference type="Pfam" id="PF10309">
    <property type="entry name" value="NCBP3"/>
    <property type="match status" value="1"/>
</dbReference>
<protein>
    <recommendedName>
        <fullName evidence="4">Chromatin target of PRMT1 protein C-terminal domain-containing protein</fullName>
    </recommendedName>
</protein>
<accession>A0A0D7BG90</accession>
<dbReference type="EMBL" id="KN880490">
    <property type="protein sequence ID" value="KIY69119.1"/>
    <property type="molecule type" value="Genomic_DNA"/>
</dbReference>
<feature type="region of interest" description="Disordered" evidence="1">
    <location>
        <begin position="1"/>
        <end position="34"/>
    </location>
</feature>
<keyword evidence="3" id="KW-1185">Reference proteome</keyword>
<name>A0A0D7BG90_9AGAR</name>
<evidence type="ECO:0008006" key="4">
    <source>
        <dbReference type="Google" id="ProtNLM"/>
    </source>
</evidence>